<dbReference type="CTD" id="20237207"/>
<keyword evidence="1" id="KW-0732">Signal</keyword>
<sequence length="545" mass="61206">MWQYFLFLVIGCKMTDAMNKPKYLWPLSGLSNDLEVMTDQNNSSLSDCFPTGPGHPDLNYTSLYFDGTQYLDVRIPSDPNITDSDIAFTLFFKTETNKGVLFHYEADYQTTVQGILTMHAEVIAGNVTATMKVTENCSLTSICGSPNSVLNVTLNSWTMVVLVYNFNDSRLSLYVNNKTQIISINHLKSCSLITPGRLTFGGSKYIGSMTGAALYNSDSGFDEQDLLKNALKSNWSWNPPDPPCFLSSHVWTMDNKGFTKDMKTFKKNEHKCLRFGDEHPNLPNNAILMDGSSLSVLRLEINGEELDSNFTLVINIYVQKPTSGSLLNITDRYEQKLFDLSIGENFIVLRAFLINGTECGFISTANMFNTSTWYLVGIRRDISNGTMAIVINNDIINSAFDSCGMFNQSGMSFVEIGSWDTNTPGYRGFIRCLVMFSIVDSNIIFSNHDTCLNEADNVSSDLKNKCTMQLPRRRKYDLLKSDMIISSSLAPLAVYDSTPQVKCAYYCFRHRYCRSFTFFNNRCSMYDLVTLAGLAEAPGATYYAI</sequence>
<feature type="domain" description="Apple" evidence="2">
    <location>
        <begin position="466"/>
        <end position="545"/>
    </location>
</feature>
<protein>
    <recommendedName>
        <fullName evidence="2">Apple domain-containing protein</fullName>
    </recommendedName>
</protein>
<dbReference type="PROSITE" id="PS50948">
    <property type="entry name" value="PAN"/>
    <property type="match status" value="1"/>
</dbReference>
<dbReference type="OrthoDB" id="10461098at2759"/>
<dbReference type="InterPro" id="IPR013320">
    <property type="entry name" value="ConA-like_dom_sf"/>
</dbReference>
<evidence type="ECO:0000313" key="4">
    <source>
        <dbReference type="Proteomes" id="UP000030746"/>
    </source>
</evidence>
<dbReference type="SUPFAM" id="SSF49899">
    <property type="entry name" value="Concanavalin A-like lectins/glucanases"/>
    <property type="match status" value="2"/>
</dbReference>
<gene>
    <name evidence="3" type="ORF">LOTGIDRAFT_157114</name>
</gene>
<proteinExistence type="predicted"/>
<dbReference type="Gene3D" id="2.60.120.200">
    <property type="match status" value="1"/>
</dbReference>
<dbReference type="Proteomes" id="UP000030746">
    <property type="component" value="Unassembled WGS sequence"/>
</dbReference>
<dbReference type="AlphaFoldDB" id="V4ADA5"/>
<evidence type="ECO:0000256" key="1">
    <source>
        <dbReference type="SAM" id="SignalP"/>
    </source>
</evidence>
<dbReference type="KEGG" id="lgi:LOTGIDRAFT_157114"/>
<name>V4ADA5_LOTGI</name>
<evidence type="ECO:0000259" key="2">
    <source>
        <dbReference type="PROSITE" id="PS50948"/>
    </source>
</evidence>
<dbReference type="RefSeq" id="XP_009047137.1">
    <property type="nucleotide sequence ID" value="XM_009048889.1"/>
</dbReference>
<dbReference type="GeneID" id="20237207"/>
<accession>V4ADA5</accession>
<feature type="chain" id="PRO_5004716553" description="Apple domain-containing protein" evidence="1">
    <location>
        <begin position="18"/>
        <end position="545"/>
    </location>
</feature>
<dbReference type="InterPro" id="IPR003609">
    <property type="entry name" value="Pan_app"/>
</dbReference>
<feature type="signal peptide" evidence="1">
    <location>
        <begin position="1"/>
        <end position="17"/>
    </location>
</feature>
<dbReference type="EMBL" id="KB200329">
    <property type="protein sequence ID" value="ESP01979.1"/>
    <property type="molecule type" value="Genomic_DNA"/>
</dbReference>
<organism evidence="3 4">
    <name type="scientific">Lottia gigantea</name>
    <name type="common">Giant owl limpet</name>
    <dbReference type="NCBI Taxonomy" id="225164"/>
    <lineage>
        <taxon>Eukaryota</taxon>
        <taxon>Metazoa</taxon>
        <taxon>Spiralia</taxon>
        <taxon>Lophotrochozoa</taxon>
        <taxon>Mollusca</taxon>
        <taxon>Gastropoda</taxon>
        <taxon>Patellogastropoda</taxon>
        <taxon>Lottioidea</taxon>
        <taxon>Lottiidae</taxon>
        <taxon>Lottia</taxon>
    </lineage>
</organism>
<keyword evidence="4" id="KW-1185">Reference proteome</keyword>
<evidence type="ECO:0000313" key="3">
    <source>
        <dbReference type="EMBL" id="ESP01979.1"/>
    </source>
</evidence>
<dbReference type="HOGENOM" id="CLU_019329_0_0_1"/>
<reference evidence="3 4" key="1">
    <citation type="journal article" date="2013" name="Nature">
        <title>Insights into bilaterian evolution from three spiralian genomes.</title>
        <authorList>
            <person name="Simakov O."/>
            <person name="Marletaz F."/>
            <person name="Cho S.J."/>
            <person name="Edsinger-Gonzales E."/>
            <person name="Havlak P."/>
            <person name="Hellsten U."/>
            <person name="Kuo D.H."/>
            <person name="Larsson T."/>
            <person name="Lv J."/>
            <person name="Arendt D."/>
            <person name="Savage R."/>
            <person name="Osoegawa K."/>
            <person name="de Jong P."/>
            <person name="Grimwood J."/>
            <person name="Chapman J.A."/>
            <person name="Shapiro H."/>
            <person name="Aerts A."/>
            <person name="Otillar R.P."/>
            <person name="Terry A.Y."/>
            <person name="Boore J.L."/>
            <person name="Grigoriev I.V."/>
            <person name="Lindberg D.R."/>
            <person name="Seaver E.C."/>
            <person name="Weisblat D.A."/>
            <person name="Putnam N.H."/>
            <person name="Rokhsar D.S."/>
        </authorList>
    </citation>
    <scope>NUCLEOTIDE SEQUENCE [LARGE SCALE GENOMIC DNA]</scope>
</reference>